<dbReference type="AlphaFoldDB" id="A0A1B7NME1"/>
<evidence type="ECO:0000313" key="2">
    <source>
        <dbReference type="Proteomes" id="UP000091918"/>
    </source>
</evidence>
<dbReference type="OrthoDB" id="4937900at2759"/>
<comment type="caution">
    <text evidence="1">The sequence shown here is derived from an EMBL/GenBank/DDBJ whole genome shotgun (WGS) entry which is preliminary data.</text>
</comment>
<dbReference type="InterPro" id="IPR053157">
    <property type="entry name" value="Sterol_Uptake_Regulator"/>
</dbReference>
<proteinExistence type="predicted"/>
<dbReference type="Proteomes" id="UP000091918">
    <property type="component" value="Unassembled WGS sequence"/>
</dbReference>
<dbReference type="EMBL" id="LGUA01002102">
    <property type="protein sequence ID" value="OAX77750.1"/>
    <property type="molecule type" value="Genomic_DNA"/>
</dbReference>
<sequence>CKAIWQDALRRESLAHPFLLHGVLALSALSLAYRSRGTALNVYRRPYITVALGHHSRAVGLFQQENIDETNFKAIILHSILLTIFAFGSPQLPTSSPTNTCRPVDQFHLVLLLSRGMQQAFCTATDWIDDEFKIIVKPDDYTPCLPDDAKAALWKLRQINEKYELYTVYNEKNAYSGTIDQIQFTLERIHGGARRPNPAVTWAVKVPPLYLELMRAYKPMALVLLAYYCVILHHLRGIWWVDGWSVPLLRAIWSSLDDEWRKPLRWVLDVTGFVP</sequence>
<dbReference type="GO" id="GO:0001228">
    <property type="term" value="F:DNA-binding transcription activator activity, RNA polymerase II-specific"/>
    <property type="evidence" value="ECO:0007669"/>
    <property type="project" value="TreeGrafter"/>
</dbReference>
<dbReference type="PANTHER" id="PTHR47784:SF5">
    <property type="entry name" value="STEROL UPTAKE CONTROL PROTEIN 2"/>
    <property type="match status" value="1"/>
</dbReference>
<keyword evidence="2" id="KW-1185">Reference proteome</keyword>
<name>A0A1B7NME1_9EURO</name>
<organism evidence="1 2">
    <name type="scientific">Emergomyces africanus</name>
    <dbReference type="NCBI Taxonomy" id="1955775"/>
    <lineage>
        <taxon>Eukaryota</taxon>
        <taxon>Fungi</taxon>
        <taxon>Dikarya</taxon>
        <taxon>Ascomycota</taxon>
        <taxon>Pezizomycotina</taxon>
        <taxon>Eurotiomycetes</taxon>
        <taxon>Eurotiomycetidae</taxon>
        <taxon>Onygenales</taxon>
        <taxon>Ajellomycetaceae</taxon>
        <taxon>Emergomyces</taxon>
    </lineage>
</organism>
<protein>
    <submittedName>
        <fullName evidence="1">Uncharacterized protein</fullName>
    </submittedName>
</protein>
<dbReference type="PANTHER" id="PTHR47784">
    <property type="entry name" value="STEROL UPTAKE CONTROL PROTEIN 2"/>
    <property type="match status" value="1"/>
</dbReference>
<feature type="non-terminal residue" evidence="1">
    <location>
        <position position="1"/>
    </location>
</feature>
<reference evidence="1 2" key="1">
    <citation type="submission" date="2015-07" db="EMBL/GenBank/DDBJ databases">
        <title>Emmonsia species relationships and genome sequence.</title>
        <authorList>
            <person name="Cuomo C.A."/>
            <person name="Schwartz I.S."/>
            <person name="Kenyon C."/>
            <person name="de Hoog G.S."/>
            <person name="Govender N.P."/>
            <person name="Botha A."/>
            <person name="Moreno L."/>
            <person name="de Vries M."/>
            <person name="Munoz J.F."/>
            <person name="Stielow J.B."/>
        </authorList>
    </citation>
    <scope>NUCLEOTIDE SEQUENCE [LARGE SCALE GENOMIC DNA]</scope>
    <source>
        <strain evidence="1 2">CBS 136260</strain>
    </source>
</reference>
<evidence type="ECO:0000313" key="1">
    <source>
        <dbReference type="EMBL" id="OAX77750.1"/>
    </source>
</evidence>
<gene>
    <name evidence="1" type="ORF">ACJ72_07948</name>
</gene>
<accession>A0A1B7NME1</accession>